<keyword evidence="2" id="KW-0704">Schiff base</keyword>
<dbReference type="SMART" id="SM01133">
    <property type="entry name" value="DeoC"/>
    <property type="match status" value="1"/>
</dbReference>
<organism evidence="3 4">
    <name type="scientific">Candidatus Wirthbacteria bacterium CG2_30_54_11</name>
    <dbReference type="NCBI Taxonomy" id="1817892"/>
    <lineage>
        <taxon>Bacteria</taxon>
        <taxon>Candidatus Wirthbacteria</taxon>
    </lineage>
</organism>
<dbReference type="PANTHER" id="PTHR10889">
    <property type="entry name" value="DEOXYRIBOSE-PHOSPHATE ALDOLASE"/>
    <property type="match status" value="1"/>
</dbReference>
<dbReference type="InterPro" id="IPR011343">
    <property type="entry name" value="DeoC"/>
</dbReference>
<protein>
    <submittedName>
        <fullName evidence="3">Uncharacterized protein</fullName>
    </submittedName>
</protein>
<evidence type="ECO:0000313" key="3">
    <source>
        <dbReference type="EMBL" id="OIQ00013.1"/>
    </source>
</evidence>
<dbReference type="GO" id="GO:0004139">
    <property type="term" value="F:deoxyribose-phosphate aldolase activity"/>
    <property type="evidence" value="ECO:0007669"/>
    <property type="project" value="InterPro"/>
</dbReference>
<dbReference type="SUPFAM" id="SSF51569">
    <property type="entry name" value="Aldolase"/>
    <property type="match status" value="1"/>
</dbReference>
<dbReference type="AlphaFoldDB" id="A0A1J5ISD8"/>
<dbReference type="EMBL" id="MNZT01000005">
    <property type="protein sequence ID" value="OIQ00013.1"/>
    <property type="molecule type" value="Genomic_DNA"/>
</dbReference>
<dbReference type="STRING" id="1817892.AUK40_00305"/>
<dbReference type="PANTHER" id="PTHR10889:SF1">
    <property type="entry name" value="DEOXYRIBOSE-PHOSPHATE ALDOLASE"/>
    <property type="match status" value="1"/>
</dbReference>
<comment type="caution">
    <text evidence="3">The sequence shown here is derived from an EMBL/GenBank/DDBJ whole genome shotgun (WGS) entry which is preliminary data.</text>
</comment>
<gene>
    <name evidence="3" type="ORF">AUK40_00305</name>
</gene>
<evidence type="ECO:0000256" key="1">
    <source>
        <dbReference type="ARBA" id="ARBA00022490"/>
    </source>
</evidence>
<proteinExistence type="predicted"/>
<dbReference type="InterPro" id="IPR013785">
    <property type="entry name" value="Aldolase_TIM"/>
</dbReference>
<keyword evidence="1" id="KW-0963">Cytoplasm</keyword>
<dbReference type="GO" id="GO:0005737">
    <property type="term" value="C:cytoplasm"/>
    <property type="evidence" value="ECO:0007669"/>
    <property type="project" value="InterPro"/>
</dbReference>
<evidence type="ECO:0000256" key="2">
    <source>
        <dbReference type="ARBA" id="ARBA00023270"/>
    </source>
</evidence>
<dbReference type="InterPro" id="IPR002915">
    <property type="entry name" value="DeoC/FbaB/LacD_aldolase"/>
</dbReference>
<accession>A0A1J5ISD8</accession>
<dbReference type="Gene3D" id="3.20.20.70">
    <property type="entry name" value="Aldolase class I"/>
    <property type="match status" value="1"/>
</dbReference>
<dbReference type="GO" id="GO:0009264">
    <property type="term" value="P:deoxyribonucleotide catabolic process"/>
    <property type="evidence" value="ECO:0007669"/>
    <property type="project" value="InterPro"/>
</dbReference>
<dbReference type="GO" id="GO:0016052">
    <property type="term" value="P:carbohydrate catabolic process"/>
    <property type="evidence" value="ECO:0007669"/>
    <property type="project" value="TreeGrafter"/>
</dbReference>
<name>A0A1J5ISD8_9BACT</name>
<dbReference type="Proteomes" id="UP000183245">
    <property type="component" value="Unassembled WGS sequence"/>
</dbReference>
<sequence>MIDHTELRYGAPMESVRTIADQARTHHCRACCVRPEQVPWIIRTLSGSSTRVCAAIGFRLLRDKYIRAKKTGEDFIRRYDIPLEEKVAEIDQVFDSVEQSGQNVEVEIDLLINVFQYVRFEKDKVKAEIGWLIETAKSRKPATIVKVIGENFWLNEEEKREIYTWAREAGADFVKTCSGFTSLGALVEDVRLIREVVGSSVGIKAAGGVNPYNYFDFLTAGVDRIGTSKAMEILEDFAARLETSAGGIIC</sequence>
<evidence type="ECO:0000313" key="4">
    <source>
        <dbReference type="Proteomes" id="UP000183245"/>
    </source>
</evidence>
<reference evidence="3 4" key="1">
    <citation type="journal article" date="2016" name="Environ. Microbiol.">
        <title>Genomic resolution of a cold subsurface aquifer community provides metabolic insights for novel microbes adapted to high CO concentrations.</title>
        <authorList>
            <person name="Probst A.J."/>
            <person name="Castelle C.J."/>
            <person name="Singh A."/>
            <person name="Brown C.T."/>
            <person name="Anantharaman K."/>
            <person name="Sharon I."/>
            <person name="Hug L.A."/>
            <person name="Burstein D."/>
            <person name="Emerson J.B."/>
            <person name="Thomas B.C."/>
            <person name="Banfield J.F."/>
        </authorList>
    </citation>
    <scope>NUCLEOTIDE SEQUENCE [LARGE SCALE GENOMIC DNA]</scope>
    <source>
        <strain evidence="3">CG2_30_54_11</strain>
    </source>
</reference>